<comment type="caution">
    <text evidence="1">The sequence shown here is derived from an EMBL/GenBank/DDBJ whole genome shotgun (WGS) entry which is preliminary data.</text>
</comment>
<gene>
    <name evidence="1" type="ORF">TMI583_LOCUS47975</name>
</gene>
<protein>
    <submittedName>
        <fullName evidence="1">Uncharacterized protein</fullName>
    </submittedName>
</protein>
<dbReference type="EMBL" id="CAJOBA010095488">
    <property type="protein sequence ID" value="CAF4501487.1"/>
    <property type="molecule type" value="Genomic_DNA"/>
</dbReference>
<sequence>MNRETHGWLCSLINRFVAKDGITNLKSQFNENLTALEYNALLSPFNNCMDYILSEKYRQLSEEHIEQALAHVKNLKEEDFIVK</sequence>
<evidence type="ECO:0000313" key="1">
    <source>
        <dbReference type="EMBL" id="CAF4501487.1"/>
    </source>
</evidence>
<evidence type="ECO:0000313" key="2">
    <source>
        <dbReference type="Proteomes" id="UP000682733"/>
    </source>
</evidence>
<name>A0A8S2XKZ7_9BILA</name>
<organism evidence="1 2">
    <name type="scientific">Didymodactylos carnosus</name>
    <dbReference type="NCBI Taxonomy" id="1234261"/>
    <lineage>
        <taxon>Eukaryota</taxon>
        <taxon>Metazoa</taxon>
        <taxon>Spiralia</taxon>
        <taxon>Gnathifera</taxon>
        <taxon>Rotifera</taxon>
        <taxon>Eurotatoria</taxon>
        <taxon>Bdelloidea</taxon>
        <taxon>Philodinida</taxon>
        <taxon>Philodinidae</taxon>
        <taxon>Didymodactylos</taxon>
    </lineage>
</organism>
<dbReference type="Proteomes" id="UP000682733">
    <property type="component" value="Unassembled WGS sequence"/>
</dbReference>
<feature type="non-terminal residue" evidence="1">
    <location>
        <position position="1"/>
    </location>
</feature>
<dbReference type="AlphaFoldDB" id="A0A8S2XKZ7"/>
<accession>A0A8S2XKZ7</accession>
<reference evidence="1" key="1">
    <citation type="submission" date="2021-02" db="EMBL/GenBank/DDBJ databases">
        <authorList>
            <person name="Nowell W R."/>
        </authorList>
    </citation>
    <scope>NUCLEOTIDE SEQUENCE</scope>
</reference>
<proteinExistence type="predicted"/>